<proteinExistence type="predicted"/>
<dbReference type="RefSeq" id="WP_130106294.1">
    <property type="nucleotide sequence ID" value="NZ_CP025781.1"/>
</dbReference>
<dbReference type="Proteomes" id="UP000515917">
    <property type="component" value="Chromosome"/>
</dbReference>
<dbReference type="AlphaFoldDB" id="A0A7G3G970"/>
<sequence>MNLIVTDFTKMKDNKICLAGIDLESKLLIRPLPYIYTPWALDRGISPGSILKGEWWPKESLLAPHLEDCSYKNLEVDLIYRSVDLFSVLSEICSNSIVEGFGGIVAGSKKMSNTSLVKTSIVTIKINARCSSLSSDSEGKIRVDIKDGAGDLYCDLSLTDYNLLSKLNFDKKQIESFNESIRISNNVNCTGFRGGSNS</sequence>
<name>A0A7G3G970_9NEIS</name>
<keyword evidence="2" id="KW-1185">Reference proteome</keyword>
<gene>
    <name evidence="1" type="ORF">C1H71_09280</name>
</gene>
<organism evidence="1 2">
    <name type="scientific">Iodobacter fluviatilis</name>
    <dbReference type="NCBI Taxonomy" id="537"/>
    <lineage>
        <taxon>Bacteria</taxon>
        <taxon>Pseudomonadati</taxon>
        <taxon>Pseudomonadota</taxon>
        <taxon>Betaproteobacteria</taxon>
        <taxon>Neisseriales</taxon>
        <taxon>Chitinibacteraceae</taxon>
        <taxon>Iodobacter</taxon>
    </lineage>
</organism>
<evidence type="ECO:0000313" key="2">
    <source>
        <dbReference type="Proteomes" id="UP000515917"/>
    </source>
</evidence>
<protein>
    <submittedName>
        <fullName evidence="1">Uncharacterized protein</fullName>
    </submittedName>
</protein>
<evidence type="ECO:0000313" key="1">
    <source>
        <dbReference type="EMBL" id="QBC43719.1"/>
    </source>
</evidence>
<reference evidence="1 2" key="1">
    <citation type="submission" date="2018-01" db="EMBL/GenBank/DDBJ databases">
        <title>Genome sequence of Iodobacter sp. strain PCH194 isolated from Indian Trans-Himalaya.</title>
        <authorList>
            <person name="Kumar V."/>
            <person name="Thakur V."/>
            <person name="Kumar S."/>
            <person name="Singh D."/>
        </authorList>
    </citation>
    <scope>NUCLEOTIDE SEQUENCE [LARGE SCALE GENOMIC DNA]</scope>
    <source>
        <strain evidence="1 2">PCH194</strain>
    </source>
</reference>
<accession>A0A7G3G970</accession>
<dbReference type="EMBL" id="CP025781">
    <property type="protein sequence ID" value="QBC43719.1"/>
    <property type="molecule type" value="Genomic_DNA"/>
</dbReference>
<dbReference type="KEGG" id="ifl:C1H71_09280"/>